<evidence type="ECO:0000313" key="5">
    <source>
        <dbReference type="Proteomes" id="UP001470230"/>
    </source>
</evidence>
<dbReference type="InterPro" id="IPR019734">
    <property type="entry name" value="TPR_rpt"/>
</dbReference>
<reference evidence="4 5" key="1">
    <citation type="submission" date="2024-04" db="EMBL/GenBank/DDBJ databases">
        <title>Tritrichomonas musculus Genome.</title>
        <authorList>
            <person name="Alves-Ferreira E."/>
            <person name="Grigg M."/>
            <person name="Lorenzi H."/>
            <person name="Galac M."/>
        </authorList>
    </citation>
    <scope>NUCLEOTIDE SEQUENCE [LARGE SCALE GENOMIC DNA]</scope>
    <source>
        <strain evidence="4 5">EAF2021</strain>
    </source>
</reference>
<proteinExistence type="inferred from homology"/>
<dbReference type="Proteomes" id="UP001470230">
    <property type="component" value="Unassembled WGS sequence"/>
</dbReference>
<comment type="similarity">
    <text evidence="1">Belongs to the sel-1 family.</text>
</comment>
<dbReference type="Pfam" id="PF00069">
    <property type="entry name" value="Pkinase"/>
    <property type="match status" value="1"/>
</dbReference>
<gene>
    <name evidence="4" type="ORF">M9Y10_030800</name>
</gene>
<name>A0ABR2H301_9EUKA</name>
<dbReference type="SUPFAM" id="SSF56112">
    <property type="entry name" value="Protein kinase-like (PK-like)"/>
    <property type="match status" value="1"/>
</dbReference>
<dbReference type="InterPro" id="IPR011009">
    <property type="entry name" value="Kinase-like_dom_sf"/>
</dbReference>
<dbReference type="SMART" id="SM00028">
    <property type="entry name" value="TPR"/>
    <property type="match status" value="10"/>
</dbReference>
<evidence type="ECO:0000256" key="1">
    <source>
        <dbReference type="ARBA" id="ARBA00038101"/>
    </source>
</evidence>
<dbReference type="InterPro" id="IPR050767">
    <property type="entry name" value="Sel1_AlgK"/>
</dbReference>
<dbReference type="InterPro" id="IPR008271">
    <property type="entry name" value="Ser/Thr_kinase_AS"/>
</dbReference>
<dbReference type="PANTHER" id="PTHR11102:SF147">
    <property type="entry name" value="SEL1L ADAPTOR SUBUNIT OF ERAD E3 UBIQUITIN LIGASE"/>
    <property type="match status" value="1"/>
</dbReference>
<sequence length="1738" mass="203108">MQQLSFQELPLEYISMLNKIIDDKLKSIYSKFSFKYLNYISALDISNEDQIKKLLFDYLTKFKFIVYQILEISSDVCQSSNTKVQNSNEEDSDHSLNSISSKIDIVFCVEGQCIIIEKIDLSIIKRIISNFNEYKCSLIDVSTNKIEEEDIKKGKEVKEEINNFCRKFESCIKNNEFVSQTISPIAGYLIRRYFYPSVYFSDKTFFYFDDAERIEQQKLITEFMSFLSFEQPSQTEDDDLTKNWTKNKRDLTNFETKDFIILRTIYSDDKSFYYLAIHIESLHILLIKKFSDSECFAKEKGHEIYFCENFSHRCLTRCYGFIKENNQTTGVIYKFMSNGSLSLHVSSNRDKIDDTFSILTISRVIQGLDYLHASKLIHRDLKPANILLDHDFLPYISDFDEIRNPNEGEEESDPMTANVGSTIYMSPEQYRGENVSYSSDIYSFGLLIYFLYEKKDLYRIIGAGNYIKNENEIPKLSQASDTIQTLFSKCLELNTEERIAIQDIKYIYSNNIFPMLFKNLNKSFISPQSAQLMIESFIIFDNFVQIKEKNEALSLLLSGYDLNDIIGLLYEQKQDYNKAKEYYELSAQQNDSLALNILGLLYKNGFGVKQDYNKAKEYYELSAQQNNSDALNNLGHLYYNGHGVKQDYNKAKEYYELSAQQNNSGALNNLGNLYKNGFGVKQDYNKAKEYYELSAQQNDLYALNNLGNLYKNGFGVKQDYNKAKEYYELSAQQNNSDALNNLGHLYYNGFGVKQDYNKAKEYYELSAQQNNSGALNNLGLLYKNGFGVKQDYNKAKEYYELSAQQNDLYALNNLGNLYYNGFGVKQDYNKAKEYYELSAQQNDSDALNNLGHLYYNGHGVKQDYNKAKEYYELSAQQNDSYALNNLGNLYYNGFGVKQDYNKAKEYLELSAQQNNSGALNNLGNLYYNGFGVKQDYNKAKEYYELSAQQNDSYALNNLGNLYYNGFGVKQDYNKAKEYLELSAQQNNSGALNNLGLLYYNGHGVKQDYNKAKEYYELSAQQNDSYALNNLGLLYENGLGVKQDYNKAKEYYELSAQQNDSYALNNLGNLYKNGFGVKQDYNKAKEYYELSAQQNNSGALNNLGLLYYNGFGVKQDYNKAKEYFELLIKGNNKLAYLNMGHLYRKVKDYSLSMKYYQWATLYNYSDAFCKIGNLYLKGRGVEKNYLKAKDFYEQSADKNNSNALIKLGNLYYYGQGVKQDYCKAKEYYELSGRQGNSKALFKLGKLYFEGQGVERNYEKAEEYYKMSSYINNPDGLFFLGVFYSRGDILEVNIPLAVQYFLKSTEIHYGQARVDNNADHTYMIKNIYNNYYYHSQNDLGLIYLTFYKDIENATKYIKEAAFGEYPFGQNNFGLLNEIYLNEIGNAEYMYQRSSKHNFALAFYNLGHLKEKEIQKNSEERKDKEKDKDNRESEKYIEFYKQASDCEDCPLIFHNRQYYDKRLDISKTFIICMTNLKLFEYYFNKGDLSESKKYFMRSLSKLLNDKDHSIFKIKIDEKKPESFFSYLKNFILSFPLFNLDNQPDLNLNLEMKTSIGCNVKMEQSQDTSLLTNEKIQEENIEEQISNKNDKINMIINQEMIEKIKERRYIENKGIKKEVEKEKEIEMVNVKGEEMQEYESCIEKSSEEEKKFKDGNEIFEFIVSNEKYGNIFKEEINKIIQVMNDIIYTPPYPILFGRISISKRNQKVEQSPYKKEINELFYEGLGLEEFKYNRSQLEINTM</sequence>
<evidence type="ECO:0000259" key="3">
    <source>
        <dbReference type="PROSITE" id="PS50011"/>
    </source>
</evidence>
<comment type="caution">
    <text evidence="4">The sequence shown here is derived from an EMBL/GenBank/DDBJ whole genome shotgun (WGS) entry which is preliminary data.</text>
</comment>
<dbReference type="PROSITE" id="PS00108">
    <property type="entry name" value="PROTEIN_KINASE_ST"/>
    <property type="match status" value="1"/>
</dbReference>
<dbReference type="SMART" id="SM00220">
    <property type="entry name" value="S_TKc"/>
    <property type="match status" value="1"/>
</dbReference>
<dbReference type="SMART" id="SM00671">
    <property type="entry name" value="SEL1"/>
    <property type="match status" value="22"/>
</dbReference>
<evidence type="ECO:0000313" key="4">
    <source>
        <dbReference type="EMBL" id="KAK8840589.1"/>
    </source>
</evidence>
<dbReference type="InterPro" id="IPR011990">
    <property type="entry name" value="TPR-like_helical_dom_sf"/>
</dbReference>
<keyword evidence="2" id="KW-0175">Coiled coil</keyword>
<dbReference type="Gene3D" id="1.10.510.10">
    <property type="entry name" value="Transferase(Phosphotransferase) domain 1"/>
    <property type="match status" value="1"/>
</dbReference>
<dbReference type="Pfam" id="PF08238">
    <property type="entry name" value="Sel1"/>
    <property type="match status" value="20"/>
</dbReference>
<feature type="coiled-coil region" evidence="2">
    <location>
        <begin position="1567"/>
        <end position="1594"/>
    </location>
</feature>
<dbReference type="Gene3D" id="1.25.40.10">
    <property type="entry name" value="Tetratricopeptide repeat domain"/>
    <property type="match status" value="5"/>
</dbReference>
<dbReference type="InterPro" id="IPR006597">
    <property type="entry name" value="Sel1-like"/>
</dbReference>
<dbReference type="InterPro" id="IPR000719">
    <property type="entry name" value="Prot_kinase_dom"/>
</dbReference>
<dbReference type="PROSITE" id="PS50011">
    <property type="entry name" value="PROTEIN_KINASE_DOM"/>
    <property type="match status" value="1"/>
</dbReference>
<feature type="domain" description="Protein kinase" evidence="3">
    <location>
        <begin position="259"/>
        <end position="516"/>
    </location>
</feature>
<dbReference type="PANTHER" id="PTHR11102">
    <property type="entry name" value="SEL-1-LIKE PROTEIN"/>
    <property type="match status" value="1"/>
</dbReference>
<dbReference type="SUPFAM" id="SSF81901">
    <property type="entry name" value="HCP-like"/>
    <property type="match status" value="5"/>
</dbReference>
<accession>A0ABR2H301</accession>
<protein>
    <recommendedName>
        <fullName evidence="3">Protein kinase domain-containing protein</fullName>
    </recommendedName>
</protein>
<keyword evidence="5" id="KW-1185">Reference proteome</keyword>
<organism evidence="4 5">
    <name type="scientific">Tritrichomonas musculus</name>
    <dbReference type="NCBI Taxonomy" id="1915356"/>
    <lineage>
        <taxon>Eukaryota</taxon>
        <taxon>Metamonada</taxon>
        <taxon>Parabasalia</taxon>
        <taxon>Tritrichomonadida</taxon>
        <taxon>Tritrichomonadidae</taxon>
        <taxon>Tritrichomonas</taxon>
    </lineage>
</organism>
<evidence type="ECO:0000256" key="2">
    <source>
        <dbReference type="SAM" id="Coils"/>
    </source>
</evidence>
<dbReference type="EMBL" id="JAPFFF010000045">
    <property type="protein sequence ID" value="KAK8840589.1"/>
    <property type="molecule type" value="Genomic_DNA"/>
</dbReference>